<feature type="region of interest" description="Disordered" evidence="1">
    <location>
        <begin position="89"/>
        <end position="108"/>
    </location>
</feature>
<dbReference type="EMBL" id="JBHTCG010000007">
    <property type="protein sequence ID" value="MFC7383291.1"/>
    <property type="molecule type" value="Genomic_DNA"/>
</dbReference>
<dbReference type="Proteomes" id="UP001596496">
    <property type="component" value="Unassembled WGS sequence"/>
</dbReference>
<sequence>MLVVLTMRPARGRKMDANVDGKRLLALLPKQWEKEFKQAAGFVAIRIETDENIRSAQIHAQVVSVLTNPELGPWRLVSYETLLRDHRPPRATVPVAPARRADQRAQWN</sequence>
<dbReference type="RefSeq" id="WP_354836017.1">
    <property type="nucleotide sequence ID" value="NZ_JBHTCG010000007.1"/>
</dbReference>
<comment type="caution">
    <text evidence="2">The sequence shown here is derived from an EMBL/GenBank/DDBJ whole genome shotgun (WGS) entry which is preliminary data.</text>
</comment>
<evidence type="ECO:0000313" key="2">
    <source>
        <dbReference type="EMBL" id="MFC7383291.1"/>
    </source>
</evidence>
<evidence type="ECO:0000256" key="1">
    <source>
        <dbReference type="SAM" id="MobiDB-lite"/>
    </source>
</evidence>
<gene>
    <name evidence="2" type="ORF">ACFQSB_13805</name>
</gene>
<reference evidence="3" key="1">
    <citation type="journal article" date="2019" name="Int. J. Syst. Evol. Microbiol.">
        <title>The Global Catalogue of Microorganisms (GCM) 10K type strain sequencing project: providing services to taxonomists for standard genome sequencing and annotation.</title>
        <authorList>
            <consortium name="The Broad Institute Genomics Platform"/>
            <consortium name="The Broad Institute Genome Sequencing Center for Infectious Disease"/>
            <person name="Wu L."/>
            <person name="Ma J."/>
        </authorList>
    </citation>
    <scope>NUCLEOTIDE SEQUENCE [LARGE SCALE GENOMIC DNA]</scope>
    <source>
        <strain evidence="3">CECT 7649</strain>
    </source>
</reference>
<name>A0ABW2P0Y3_9ACTN</name>
<proteinExistence type="predicted"/>
<protein>
    <submittedName>
        <fullName evidence="2">Uncharacterized protein</fullName>
    </submittedName>
</protein>
<feature type="compositionally biased region" description="Basic and acidic residues" evidence="1">
    <location>
        <begin position="99"/>
        <end position="108"/>
    </location>
</feature>
<keyword evidence="3" id="KW-1185">Reference proteome</keyword>
<organism evidence="2 3">
    <name type="scientific">Sphaerisporangium rhizosphaerae</name>
    <dbReference type="NCBI Taxonomy" id="2269375"/>
    <lineage>
        <taxon>Bacteria</taxon>
        <taxon>Bacillati</taxon>
        <taxon>Actinomycetota</taxon>
        <taxon>Actinomycetes</taxon>
        <taxon>Streptosporangiales</taxon>
        <taxon>Streptosporangiaceae</taxon>
        <taxon>Sphaerisporangium</taxon>
    </lineage>
</organism>
<evidence type="ECO:0000313" key="3">
    <source>
        <dbReference type="Proteomes" id="UP001596496"/>
    </source>
</evidence>
<accession>A0ABW2P0Y3</accession>